<evidence type="ECO:0000313" key="1">
    <source>
        <dbReference type="EMBL" id="OOK76163.1"/>
    </source>
</evidence>
<gene>
    <name evidence="1" type="ORF">BZL30_3544</name>
</gene>
<organism evidence="1 2">
    <name type="scientific">Mycobacterium kansasii</name>
    <dbReference type="NCBI Taxonomy" id="1768"/>
    <lineage>
        <taxon>Bacteria</taxon>
        <taxon>Bacillati</taxon>
        <taxon>Actinomycetota</taxon>
        <taxon>Actinomycetes</taxon>
        <taxon>Mycobacteriales</taxon>
        <taxon>Mycobacteriaceae</taxon>
        <taxon>Mycobacterium</taxon>
    </lineage>
</organism>
<sequence length="52" mass="5796">MVQRWLRPAAGRRGGGAVGVRALVFRSSLEYCSARDNRKGLRRYDTGLITNS</sequence>
<dbReference type="Proteomes" id="UP000189229">
    <property type="component" value="Unassembled WGS sequence"/>
</dbReference>
<dbReference type="AlphaFoldDB" id="A0A1V3XAA2"/>
<dbReference type="EMBL" id="MVBM01000003">
    <property type="protein sequence ID" value="OOK76163.1"/>
    <property type="molecule type" value="Genomic_DNA"/>
</dbReference>
<evidence type="ECO:0000313" key="2">
    <source>
        <dbReference type="Proteomes" id="UP000189229"/>
    </source>
</evidence>
<protein>
    <submittedName>
        <fullName evidence="1">Uncharacterized protein</fullName>
    </submittedName>
</protein>
<reference evidence="1 2" key="1">
    <citation type="submission" date="2017-02" db="EMBL/GenBank/DDBJ databases">
        <title>Complete genome sequences of Mycobacterium kansasii strains isolated from rhesus macaques.</title>
        <authorList>
            <person name="Panda A."/>
            <person name="Nagaraj S."/>
            <person name="Zhao X."/>
            <person name="Tettelin H."/>
            <person name="Detolla L.J."/>
        </authorList>
    </citation>
    <scope>NUCLEOTIDE SEQUENCE [LARGE SCALE GENOMIC DNA]</scope>
    <source>
        <strain evidence="1 2">11-3813</strain>
    </source>
</reference>
<accession>A0A1V3XAA2</accession>
<proteinExistence type="predicted"/>
<name>A0A1V3XAA2_MYCKA</name>
<comment type="caution">
    <text evidence="1">The sequence shown here is derived from an EMBL/GenBank/DDBJ whole genome shotgun (WGS) entry which is preliminary data.</text>
</comment>